<organism evidence="3 4">
    <name type="scientific">Riccia fluitans</name>
    <dbReference type="NCBI Taxonomy" id="41844"/>
    <lineage>
        <taxon>Eukaryota</taxon>
        <taxon>Viridiplantae</taxon>
        <taxon>Streptophyta</taxon>
        <taxon>Embryophyta</taxon>
        <taxon>Marchantiophyta</taxon>
        <taxon>Marchantiopsida</taxon>
        <taxon>Marchantiidae</taxon>
        <taxon>Marchantiales</taxon>
        <taxon>Ricciaceae</taxon>
        <taxon>Riccia</taxon>
    </lineage>
</organism>
<dbReference type="InterPro" id="IPR011990">
    <property type="entry name" value="TPR-like_helical_dom_sf"/>
</dbReference>
<evidence type="ECO:0008006" key="5">
    <source>
        <dbReference type="Google" id="ProtNLM"/>
    </source>
</evidence>
<feature type="repeat" description="PPR" evidence="2">
    <location>
        <begin position="454"/>
        <end position="488"/>
    </location>
</feature>
<feature type="repeat" description="PPR" evidence="2">
    <location>
        <begin position="419"/>
        <end position="453"/>
    </location>
</feature>
<dbReference type="PANTHER" id="PTHR47859">
    <property type="entry name" value="PENTATRICOPEPTIDE REPEAT-CONTAINING PROTEIN"/>
    <property type="match status" value="1"/>
</dbReference>
<feature type="repeat" description="PPR" evidence="2">
    <location>
        <begin position="680"/>
        <end position="714"/>
    </location>
</feature>
<dbReference type="AlphaFoldDB" id="A0ABD1XQ22"/>
<evidence type="ECO:0000256" key="2">
    <source>
        <dbReference type="PROSITE-ProRule" id="PRU00708"/>
    </source>
</evidence>
<keyword evidence="1" id="KW-0677">Repeat</keyword>
<dbReference type="Pfam" id="PF13812">
    <property type="entry name" value="PPR_3"/>
    <property type="match status" value="1"/>
</dbReference>
<feature type="repeat" description="PPR" evidence="2">
    <location>
        <begin position="610"/>
        <end position="644"/>
    </location>
</feature>
<evidence type="ECO:0000313" key="3">
    <source>
        <dbReference type="EMBL" id="KAL2611007.1"/>
    </source>
</evidence>
<dbReference type="PANTHER" id="PTHR47859:SF1">
    <property type="entry name" value="PENTATRICOPEPTIDE REPEAT-CONTAINING PROTEIN"/>
    <property type="match status" value="1"/>
</dbReference>
<dbReference type="Proteomes" id="UP001605036">
    <property type="component" value="Unassembled WGS sequence"/>
</dbReference>
<feature type="repeat" description="PPR" evidence="2">
    <location>
        <begin position="384"/>
        <end position="418"/>
    </location>
</feature>
<comment type="caution">
    <text evidence="3">The sequence shown here is derived from an EMBL/GenBank/DDBJ whole genome shotgun (WGS) entry which is preliminary data.</text>
</comment>
<feature type="repeat" description="PPR" evidence="2">
    <location>
        <begin position="160"/>
        <end position="194"/>
    </location>
</feature>
<reference evidence="3 4" key="1">
    <citation type="submission" date="2024-09" db="EMBL/GenBank/DDBJ databases">
        <title>Chromosome-scale assembly of Riccia fluitans.</title>
        <authorList>
            <person name="Paukszto L."/>
            <person name="Sawicki J."/>
            <person name="Karawczyk K."/>
            <person name="Piernik-Szablinska J."/>
            <person name="Szczecinska M."/>
            <person name="Mazdziarz M."/>
        </authorList>
    </citation>
    <scope>NUCLEOTIDE SEQUENCE [LARGE SCALE GENOMIC DNA]</scope>
    <source>
        <strain evidence="3">Rf_01</strain>
        <tissue evidence="3">Aerial parts of the thallus</tissue>
    </source>
</reference>
<gene>
    <name evidence="3" type="ORF">R1flu_022699</name>
</gene>
<accession>A0ABD1XQ22</accession>
<dbReference type="Gene3D" id="1.25.40.10">
    <property type="entry name" value="Tetratricopeptide repeat domain"/>
    <property type="match status" value="3"/>
</dbReference>
<protein>
    <recommendedName>
        <fullName evidence="5">Pentatricopeptide repeat-containing protein</fullName>
    </recommendedName>
</protein>
<dbReference type="NCBIfam" id="TIGR00756">
    <property type="entry name" value="PPR"/>
    <property type="match status" value="9"/>
</dbReference>
<keyword evidence="4" id="KW-1185">Reference proteome</keyword>
<dbReference type="PROSITE" id="PS51375">
    <property type="entry name" value="PPR"/>
    <property type="match status" value="10"/>
</dbReference>
<sequence>MSRWRVILECLGSRQSHLNYHRTGALSQMLNREYSSDIVFPTITSRNGKGANKDPGVFYLTQLFGQLLKQGEESSASKVIRDMKSLDSALTVVVCNYLLNSCSKNRNPKMAKEVWNFMRSNKVRMNSVSYGCLIGALSRGGCIDEATELLKLLSKNNEANLVMYNTVLNGCVHKKNKVHAERCIQLMEKQGISKDERTYVELIKLSGMLGDVSATKMWWTQLAQNFTPSPTARSCYIIALCRTNELTEARQALEDMVSAYGYGKLTKSVPLEGHGRERNSDFSAEEPYFYSQEFPESENDEIARSSGTKISKVFVEDGPDYDDITRLNTYGAAQEPHLTSSSGDDEDESVLFSKEDVEVPGFSTVFSSRGMKLSDLTLTGLMELENAYNSMINAAGKAKDHILAECLFSEMRQLGLKLNIYTYNALLRAVLEGRGVKHGLRILKKMDSTGIKPDVHSLTALLEGYCRDGKLNKAHDVLDYMEDSNRSQHPSCHTYNIFLNACVYLEDSDCALQVFGRMKEFGVAPDICTYIAMFTVMGSATSEPEGSSPWSQQQVAKRVTSLELDMAQSGLQHTRESFTSLMNVLGAHGLTELMLQRLKDAKSYGDDLLDVTAYNIAILNCVNLNQVETAWKVYEQMKNAGFKPDVYTYNILINGCSHDKQMATALELVDTMRQEGLTPDVVTFNTLLKVICRSEQMDVVFDVLKEMTASGVQPDTATFNTILTSASYQKRVDVMEHMVEEMRRRNICPDHHTLLPVVSAYMQAGLTDDAVEALRVLSFRMLGSTKPVDASLQNRDQVQGVIGDLARRNLSLGMNTRELLKDAILHSSTEAFAIYTGALAGLVQGNSVNVDIEDSYWAERLSSQYDQRRTSRFTKFNVT</sequence>
<dbReference type="InterPro" id="IPR002885">
    <property type="entry name" value="PPR_rpt"/>
</dbReference>
<evidence type="ECO:0000256" key="1">
    <source>
        <dbReference type="ARBA" id="ARBA00022737"/>
    </source>
</evidence>
<feature type="repeat" description="PPR" evidence="2">
    <location>
        <begin position="491"/>
        <end position="525"/>
    </location>
</feature>
<feature type="repeat" description="PPR" evidence="2">
    <location>
        <begin position="715"/>
        <end position="749"/>
    </location>
</feature>
<dbReference type="Pfam" id="PF13041">
    <property type="entry name" value="PPR_2"/>
    <property type="match status" value="5"/>
</dbReference>
<dbReference type="EMBL" id="JBHFFA010000007">
    <property type="protein sequence ID" value="KAL2611007.1"/>
    <property type="molecule type" value="Genomic_DNA"/>
</dbReference>
<proteinExistence type="predicted"/>
<evidence type="ECO:0000313" key="4">
    <source>
        <dbReference type="Proteomes" id="UP001605036"/>
    </source>
</evidence>
<feature type="repeat" description="PPR" evidence="2">
    <location>
        <begin position="645"/>
        <end position="679"/>
    </location>
</feature>
<name>A0ABD1XQ22_9MARC</name>
<feature type="repeat" description="PPR" evidence="2">
    <location>
        <begin position="91"/>
        <end position="125"/>
    </location>
</feature>